<sequence>MEWVTDACQELDTGEWTPRAALHRPETFLFHGHSRDIWRRHFPHSLEARASDVLAAVEMEGGGFQDEERNAVAAFLMHLAKENGGGEKGKAPTSLDNALVSVVDIARSCGIFGIGITAVLLSNWPELHPQRLADILRCEQGDALTGTIGTAATLVQNAKGKRRTIFHLDCPLTAAACLSSASPLATHLSTFKATTAPFGLSEAVKKKAAAMYSQMAVKDRHKLLQMIYGRRLVATAAVLSHSRSLHLRAQEIAMTRSAECHEDVHSDAWAPLQRRIAEHAQKESVLRSRKAALLRAETECKAGERTEILSGRVSHLRSLLHELAGAEAEATEAKMELKNLAAVNDAIEANFQKEKAKKDLAYLQLSFSLRFEEESCEILRSRMHSDLVALETLVLNIEDDFVRASGELAAQDMKLTSQIAEKEALLVHLSQGLASAKEASRAALSLQQEKQRQLAQITAVLDLTAARQALETQIASLEEKLKHAQVASKKKARAAGGRR</sequence>
<accession>A0A0G4HR03</accession>
<name>A0A0G4HR03_9ALVE</name>
<dbReference type="VEuPathDB" id="CryptoDB:Cvel_8063"/>
<dbReference type="EMBL" id="CDMZ01003563">
    <property type="protein sequence ID" value="CEM46822.1"/>
    <property type="molecule type" value="Genomic_DNA"/>
</dbReference>
<evidence type="ECO:0000256" key="1">
    <source>
        <dbReference type="SAM" id="Coils"/>
    </source>
</evidence>
<gene>
    <name evidence="2" type="ORF">Cvel_8063</name>
</gene>
<dbReference type="AlphaFoldDB" id="A0A0G4HR03"/>
<feature type="coiled-coil region" evidence="1">
    <location>
        <begin position="316"/>
        <end position="357"/>
    </location>
</feature>
<feature type="coiled-coil region" evidence="1">
    <location>
        <begin position="436"/>
        <end position="487"/>
    </location>
</feature>
<protein>
    <submittedName>
        <fullName evidence="2">Uncharacterized protein</fullName>
    </submittedName>
</protein>
<organism evidence="2">
    <name type="scientific">Chromera velia CCMP2878</name>
    <dbReference type="NCBI Taxonomy" id="1169474"/>
    <lineage>
        <taxon>Eukaryota</taxon>
        <taxon>Sar</taxon>
        <taxon>Alveolata</taxon>
        <taxon>Colpodellida</taxon>
        <taxon>Chromeraceae</taxon>
        <taxon>Chromera</taxon>
    </lineage>
</organism>
<proteinExistence type="predicted"/>
<reference evidence="2" key="1">
    <citation type="submission" date="2014-11" db="EMBL/GenBank/DDBJ databases">
        <authorList>
            <person name="Otto D Thomas"/>
            <person name="Naeem Raeece"/>
        </authorList>
    </citation>
    <scope>NUCLEOTIDE SEQUENCE</scope>
</reference>
<evidence type="ECO:0000313" key="2">
    <source>
        <dbReference type="EMBL" id="CEM46822.1"/>
    </source>
</evidence>
<keyword evidence="1" id="KW-0175">Coiled coil</keyword>